<organism evidence="1 2">
    <name type="scientific">Rhodovulum bhavnagarense</name>
    <dbReference type="NCBI Taxonomy" id="992286"/>
    <lineage>
        <taxon>Bacteria</taxon>
        <taxon>Pseudomonadati</taxon>
        <taxon>Pseudomonadota</taxon>
        <taxon>Alphaproteobacteria</taxon>
        <taxon>Rhodobacterales</taxon>
        <taxon>Paracoccaceae</taxon>
        <taxon>Rhodovulum</taxon>
    </lineage>
</organism>
<dbReference type="EMBL" id="SLXU01000005">
    <property type="protein sequence ID" value="TCP61309.1"/>
    <property type="molecule type" value="Genomic_DNA"/>
</dbReference>
<dbReference type="Proteomes" id="UP000295050">
    <property type="component" value="Unassembled WGS sequence"/>
</dbReference>
<evidence type="ECO:0000313" key="1">
    <source>
        <dbReference type="EMBL" id="TCP61309.1"/>
    </source>
</evidence>
<sequence>MVDDNKKIVREVDLTSERSLALVADLLIMTDTGEPALNMACELMARLRGTNRAFVVLVYHSEAYFIGRYGYPRISYAVPIEVQPNWRGDEQVEYLDVDREIAGRQTYPQDLRESQYLHFAPLKIDGIPIGMVGVANRDPLPPATLDQRVALDLLCKLVAERLHHHRLLKRHTRELFGLLQGDAP</sequence>
<proteinExistence type="predicted"/>
<evidence type="ECO:0000313" key="2">
    <source>
        <dbReference type="Proteomes" id="UP000295050"/>
    </source>
</evidence>
<dbReference type="OrthoDB" id="7881784at2"/>
<gene>
    <name evidence="1" type="ORF">EV663_10527</name>
</gene>
<dbReference type="RefSeq" id="WP_132951099.1">
    <property type="nucleotide sequence ID" value="NZ_SLXU01000005.1"/>
</dbReference>
<keyword evidence="2" id="KW-1185">Reference proteome</keyword>
<dbReference type="AlphaFoldDB" id="A0A4R2RG20"/>
<dbReference type="SUPFAM" id="SSF55781">
    <property type="entry name" value="GAF domain-like"/>
    <property type="match status" value="1"/>
</dbReference>
<protein>
    <submittedName>
        <fullName evidence="1">GAF domain-containing protein</fullName>
    </submittedName>
</protein>
<comment type="caution">
    <text evidence="1">The sequence shown here is derived from an EMBL/GenBank/DDBJ whole genome shotgun (WGS) entry which is preliminary data.</text>
</comment>
<accession>A0A4R2RG20</accession>
<reference evidence="1 2" key="1">
    <citation type="submission" date="2019-03" db="EMBL/GenBank/DDBJ databases">
        <title>Genomic Encyclopedia of Type Strains, Phase IV (KMG-IV): sequencing the most valuable type-strain genomes for metagenomic binning, comparative biology and taxonomic classification.</title>
        <authorList>
            <person name="Goeker M."/>
        </authorList>
    </citation>
    <scope>NUCLEOTIDE SEQUENCE [LARGE SCALE GENOMIC DNA]</scope>
    <source>
        <strain evidence="1 2">DSM 24766</strain>
    </source>
</reference>
<name>A0A4R2RG20_9RHOB</name>